<dbReference type="SUPFAM" id="SSF58104">
    <property type="entry name" value="Methyl-accepting chemotaxis protein (MCP) signaling domain"/>
    <property type="match status" value="1"/>
</dbReference>
<dbReference type="Gene3D" id="1.10.287.950">
    <property type="entry name" value="Methyl-accepting chemotaxis protein"/>
    <property type="match status" value="1"/>
</dbReference>
<dbReference type="RefSeq" id="WP_341410094.1">
    <property type="nucleotide sequence ID" value="NZ_JBBUTH010000004.1"/>
</dbReference>
<dbReference type="InterPro" id="IPR004090">
    <property type="entry name" value="Chemotax_Me-accpt_rcpt"/>
</dbReference>
<dbReference type="PROSITE" id="PS50111">
    <property type="entry name" value="CHEMOTAXIS_TRANSDUC_2"/>
    <property type="match status" value="1"/>
</dbReference>
<dbReference type="PROSITE" id="PS50885">
    <property type="entry name" value="HAMP"/>
    <property type="match status" value="1"/>
</dbReference>
<keyword evidence="7" id="KW-1185">Reference proteome</keyword>
<organism evidence="6 7">
    <name type="scientific">Pseudaquabacterium inlustre</name>
    <dbReference type="NCBI Taxonomy" id="2984192"/>
    <lineage>
        <taxon>Bacteria</taxon>
        <taxon>Pseudomonadati</taxon>
        <taxon>Pseudomonadota</taxon>
        <taxon>Betaproteobacteria</taxon>
        <taxon>Burkholderiales</taxon>
        <taxon>Sphaerotilaceae</taxon>
        <taxon>Pseudaquabacterium</taxon>
    </lineage>
</organism>
<evidence type="ECO:0000259" key="5">
    <source>
        <dbReference type="PROSITE" id="PS50885"/>
    </source>
</evidence>
<feature type="domain" description="Methyl-accepting transducer" evidence="4">
    <location>
        <begin position="276"/>
        <end position="505"/>
    </location>
</feature>
<dbReference type="InterPro" id="IPR003660">
    <property type="entry name" value="HAMP_dom"/>
</dbReference>
<dbReference type="PANTHER" id="PTHR43531:SF14">
    <property type="entry name" value="METHYL-ACCEPTING CHEMOTAXIS PROTEIN I-RELATED"/>
    <property type="match status" value="1"/>
</dbReference>
<protein>
    <submittedName>
        <fullName evidence="6">Methyl-accepting chemotaxis protein</fullName>
    </submittedName>
</protein>
<dbReference type="InterPro" id="IPR051310">
    <property type="entry name" value="MCP_chemotaxis"/>
</dbReference>
<sequence length="565" mass="58696">MNLFARVTVGRRLALGFGLITALICSLAVVTWLQLTGIRADVSQLVDDRYPKVDISRDIYDAINTQARNLRNAVVAVSVNQVAEADAFLAKVDGAVAENNARMDKLKGMINTPKGEALFAAMLAARADYGKARNEAVRLVRERKWEEAGAHTLGEVRARQDQFFAAIDKMVHFQQELMVQNAGSAKDRIAHTVTVTLAVAALVLGLAIGLGTLITRSLLRDLGGELSDAREAAQRIALGDLDTDIRVRAGDRDSLIASLRAMQKALTSAVTTVRQGSESVATASAQIAQGNQDLSSRTEEQASALQQTAATMEQLGSTVRNNADSARQANLLAQAAANVASQGGEVVGQVVGTMQGIAASSHRIGDIIGVIDGIAFQTNILALNAAVEAARAGEQGRGFAVVAGEVRTLAQRSAEAAKEIKALIGRNVEQVEQGTALVDRAGKTMGEIVGSIQSVSDIVSAISAATTEQSHGIQQVGDAVGQMDQATQQNAALVEESAAAAESLKMQAGQLVEAVAFFKVTAAGAPTASPSAVAPRPVLAGATARLPAAAPRGAAGAASAEWAAF</sequence>
<dbReference type="InterPro" id="IPR024478">
    <property type="entry name" value="HlyB_4HB_MCP"/>
</dbReference>
<evidence type="ECO:0000259" key="4">
    <source>
        <dbReference type="PROSITE" id="PS50111"/>
    </source>
</evidence>
<dbReference type="InterPro" id="IPR047347">
    <property type="entry name" value="YvaQ-like_sensor"/>
</dbReference>
<dbReference type="PANTHER" id="PTHR43531">
    <property type="entry name" value="PROTEIN ICFG"/>
    <property type="match status" value="1"/>
</dbReference>
<comment type="caution">
    <text evidence="6">The sequence shown here is derived from an EMBL/GenBank/DDBJ whole genome shotgun (WGS) entry which is preliminary data.</text>
</comment>
<evidence type="ECO:0000256" key="1">
    <source>
        <dbReference type="ARBA" id="ARBA00022481"/>
    </source>
</evidence>
<keyword evidence="1" id="KW-0488">Methylation</keyword>
<name>A0ABU9CI67_9BURK</name>
<evidence type="ECO:0000313" key="6">
    <source>
        <dbReference type="EMBL" id="MEK8050419.1"/>
    </source>
</evidence>
<keyword evidence="3" id="KW-0807">Transducer</keyword>
<proteinExistence type="inferred from homology"/>
<reference evidence="6 7" key="1">
    <citation type="submission" date="2024-04" db="EMBL/GenBank/DDBJ databases">
        <title>Novel species of the genus Ideonella isolated from streams.</title>
        <authorList>
            <person name="Lu H."/>
        </authorList>
    </citation>
    <scope>NUCLEOTIDE SEQUENCE [LARGE SCALE GENOMIC DNA]</scope>
    <source>
        <strain evidence="6 7">DXS22W</strain>
    </source>
</reference>
<dbReference type="CDD" id="cd19411">
    <property type="entry name" value="MCP2201-like_sensor"/>
    <property type="match status" value="1"/>
</dbReference>
<evidence type="ECO:0000256" key="2">
    <source>
        <dbReference type="ARBA" id="ARBA00029447"/>
    </source>
</evidence>
<dbReference type="Pfam" id="PF12729">
    <property type="entry name" value="4HB_MCP_1"/>
    <property type="match status" value="1"/>
</dbReference>
<dbReference type="EMBL" id="JBBUTH010000004">
    <property type="protein sequence ID" value="MEK8050419.1"/>
    <property type="molecule type" value="Genomic_DNA"/>
</dbReference>
<dbReference type="SMART" id="SM00283">
    <property type="entry name" value="MA"/>
    <property type="match status" value="1"/>
</dbReference>
<dbReference type="PRINTS" id="PR00260">
    <property type="entry name" value="CHEMTRNSDUCR"/>
</dbReference>
<dbReference type="Pfam" id="PF00015">
    <property type="entry name" value="MCPsignal"/>
    <property type="match status" value="1"/>
</dbReference>
<comment type="similarity">
    <text evidence="2">Belongs to the methyl-accepting chemotaxis (MCP) protein family.</text>
</comment>
<feature type="domain" description="HAMP" evidence="5">
    <location>
        <begin position="220"/>
        <end position="271"/>
    </location>
</feature>
<evidence type="ECO:0000256" key="3">
    <source>
        <dbReference type="PROSITE-ProRule" id="PRU00284"/>
    </source>
</evidence>
<gene>
    <name evidence="6" type="ORF">AACH10_09235</name>
</gene>
<dbReference type="InterPro" id="IPR004089">
    <property type="entry name" value="MCPsignal_dom"/>
</dbReference>
<dbReference type="CDD" id="cd11386">
    <property type="entry name" value="MCP_signal"/>
    <property type="match status" value="1"/>
</dbReference>
<evidence type="ECO:0000313" key="7">
    <source>
        <dbReference type="Proteomes" id="UP001365405"/>
    </source>
</evidence>
<dbReference type="Proteomes" id="UP001365405">
    <property type="component" value="Unassembled WGS sequence"/>
</dbReference>
<accession>A0ABU9CI67</accession>